<dbReference type="SUPFAM" id="SSF160719">
    <property type="entry name" value="gpW/gp25-like"/>
    <property type="match status" value="1"/>
</dbReference>
<dbReference type="AlphaFoldDB" id="A0A0P9AKE7"/>
<dbReference type="Proteomes" id="UP000050326">
    <property type="component" value="Unassembled WGS sequence"/>
</dbReference>
<sequence>MIPVNGITNAAVKEVERPSNTWKIDFEKGRITGKIDNLDAVKQAAFKILETERYRYLIYSFNYGAELEALIGKNPSLVRSETARRIKEALLQDDRIQDITNIDITANGDSIHAKFTVVTNYGSFEAGREVK</sequence>
<dbReference type="EMBL" id="LKET01000019">
    <property type="protein sequence ID" value="KPU45820.1"/>
    <property type="molecule type" value="Genomic_DNA"/>
</dbReference>
<gene>
    <name evidence="1" type="ORF">OXPF_06090</name>
</gene>
<organism evidence="1 2">
    <name type="scientific">Oxobacter pfennigii</name>
    <dbReference type="NCBI Taxonomy" id="36849"/>
    <lineage>
        <taxon>Bacteria</taxon>
        <taxon>Bacillati</taxon>
        <taxon>Bacillota</taxon>
        <taxon>Clostridia</taxon>
        <taxon>Eubacteriales</taxon>
        <taxon>Clostridiaceae</taxon>
        <taxon>Oxobacter</taxon>
    </lineage>
</organism>
<name>A0A0P9AKE7_9CLOT</name>
<dbReference type="RefSeq" id="WP_054873734.1">
    <property type="nucleotide sequence ID" value="NZ_LKET01000019.1"/>
</dbReference>
<dbReference type="OrthoDB" id="89089at2"/>
<evidence type="ECO:0000313" key="1">
    <source>
        <dbReference type="EMBL" id="KPU45820.1"/>
    </source>
</evidence>
<protein>
    <recommendedName>
        <fullName evidence="3">DUF2634 domain-containing protein</fullName>
    </recommendedName>
</protein>
<evidence type="ECO:0000313" key="2">
    <source>
        <dbReference type="Proteomes" id="UP000050326"/>
    </source>
</evidence>
<dbReference type="Pfam" id="PF10934">
    <property type="entry name" value="Sheath_initiator"/>
    <property type="match status" value="1"/>
</dbReference>
<dbReference type="Gene3D" id="3.10.450.40">
    <property type="match status" value="1"/>
</dbReference>
<evidence type="ECO:0008006" key="3">
    <source>
        <dbReference type="Google" id="ProtNLM"/>
    </source>
</evidence>
<comment type="caution">
    <text evidence="1">The sequence shown here is derived from an EMBL/GenBank/DDBJ whole genome shotgun (WGS) entry which is preliminary data.</text>
</comment>
<reference evidence="1 2" key="1">
    <citation type="submission" date="2015-09" db="EMBL/GenBank/DDBJ databases">
        <title>Genome sequence of Oxobacter pfennigii DSM 3222.</title>
        <authorList>
            <person name="Poehlein A."/>
            <person name="Bengelsdorf F.R."/>
            <person name="Schiel-Bengelsdorf B."/>
            <person name="Duerre P."/>
            <person name="Daniel R."/>
        </authorList>
    </citation>
    <scope>NUCLEOTIDE SEQUENCE [LARGE SCALE GENOMIC DNA]</scope>
    <source>
        <strain evidence="1 2">DSM 3222</strain>
    </source>
</reference>
<keyword evidence="2" id="KW-1185">Reference proteome</keyword>
<proteinExistence type="predicted"/>
<dbReference type="InterPro" id="IPR020288">
    <property type="entry name" value="Sheath_initiator"/>
</dbReference>
<dbReference type="STRING" id="36849.OXPF_06090"/>
<accession>A0A0P9AKE7</accession>